<dbReference type="InterPro" id="IPR035987">
    <property type="entry name" value="Ribosomal_uS8_sf"/>
</dbReference>
<proteinExistence type="inferred from homology"/>
<dbReference type="InterPro" id="IPR000630">
    <property type="entry name" value="Ribosomal_uS8"/>
</dbReference>
<dbReference type="SUPFAM" id="SSF56047">
    <property type="entry name" value="Ribosomal protein S8"/>
    <property type="match status" value="1"/>
</dbReference>
<evidence type="ECO:0000256" key="2">
    <source>
        <dbReference type="ARBA" id="ARBA00022730"/>
    </source>
</evidence>
<evidence type="ECO:0000256" key="1">
    <source>
        <dbReference type="ARBA" id="ARBA00006471"/>
    </source>
</evidence>
<dbReference type="GO" id="GO:0019843">
    <property type="term" value="F:rRNA binding"/>
    <property type="evidence" value="ECO:0007669"/>
    <property type="project" value="UniProtKB-UniRule"/>
</dbReference>
<evidence type="ECO:0000256" key="6">
    <source>
        <dbReference type="ARBA" id="ARBA00035258"/>
    </source>
</evidence>
<accession>A0A2N1PSV7</accession>
<dbReference type="HAMAP" id="MF_01302_B">
    <property type="entry name" value="Ribosomal_uS8_B"/>
    <property type="match status" value="1"/>
</dbReference>
<dbReference type="GO" id="GO:1990904">
    <property type="term" value="C:ribonucleoprotein complex"/>
    <property type="evidence" value="ECO:0007669"/>
    <property type="project" value="UniProtKB-KW"/>
</dbReference>
<keyword evidence="4 7" id="KW-0689">Ribosomal protein</keyword>
<evidence type="ECO:0000256" key="3">
    <source>
        <dbReference type="ARBA" id="ARBA00022884"/>
    </source>
</evidence>
<dbReference type="FunFam" id="3.30.1490.10:FF:000001">
    <property type="entry name" value="30S ribosomal protein S8"/>
    <property type="match status" value="1"/>
</dbReference>
<sequence length="134" mass="15038">MSMTDPIADMLTRIRNANGVYHEKVDIPLSNMKKEILRIMKEEGYIKDFKVIKGKTAVQKLIRVFLKYGKNRARTITGIKRVSRPGLRIYAGKDEIPRVMGGLGICIVSTPKGIQTGRQSVKDGIGGEVLCYVW</sequence>
<dbReference type="AlphaFoldDB" id="A0A2N1PSV7"/>
<evidence type="ECO:0000256" key="4">
    <source>
        <dbReference type="ARBA" id="ARBA00022980"/>
    </source>
</evidence>
<name>A0A2N1PSV7_9BACT</name>
<dbReference type="Pfam" id="PF00410">
    <property type="entry name" value="Ribosomal_S8"/>
    <property type="match status" value="1"/>
</dbReference>
<keyword evidence="3 7" id="KW-0694">RNA-binding</keyword>
<comment type="caution">
    <text evidence="8">The sequence shown here is derived from an EMBL/GenBank/DDBJ whole genome shotgun (WGS) entry which is preliminary data.</text>
</comment>
<keyword evidence="2 7" id="KW-0699">rRNA-binding</keyword>
<comment type="subunit">
    <text evidence="7">Part of the 30S ribosomal subunit. Contacts proteins S5 and S12.</text>
</comment>
<dbReference type="GO" id="GO:0005840">
    <property type="term" value="C:ribosome"/>
    <property type="evidence" value="ECO:0007669"/>
    <property type="project" value="UniProtKB-KW"/>
</dbReference>
<evidence type="ECO:0000313" key="9">
    <source>
        <dbReference type="Proteomes" id="UP000233256"/>
    </source>
</evidence>
<organism evidence="8 9">
    <name type="scientific">Candidatus Wallbacteria bacterium HGW-Wallbacteria-1</name>
    <dbReference type="NCBI Taxonomy" id="2013854"/>
    <lineage>
        <taxon>Bacteria</taxon>
        <taxon>Candidatus Walliibacteriota</taxon>
    </lineage>
</organism>
<keyword evidence="5 7" id="KW-0687">Ribonucleoprotein</keyword>
<dbReference type="GO" id="GO:0003735">
    <property type="term" value="F:structural constituent of ribosome"/>
    <property type="evidence" value="ECO:0007669"/>
    <property type="project" value="InterPro"/>
</dbReference>
<evidence type="ECO:0000256" key="5">
    <source>
        <dbReference type="ARBA" id="ARBA00023274"/>
    </source>
</evidence>
<dbReference type="Gene3D" id="3.30.1490.10">
    <property type="match status" value="1"/>
</dbReference>
<protein>
    <recommendedName>
        <fullName evidence="6 7">Small ribosomal subunit protein uS8</fullName>
    </recommendedName>
</protein>
<dbReference type="NCBIfam" id="NF001109">
    <property type="entry name" value="PRK00136.1"/>
    <property type="match status" value="1"/>
</dbReference>
<dbReference type="PANTHER" id="PTHR11758">
    <property type="entry name" value="40S RIBOSOMAL PROTEIN S15A"/>
    <property type="match status" value="1"/>
</dbReference>
<gene>
    <name evidence="7" type="primary">rpsH</name>
    <name evidence="8" type="ORF">CVV64_06560</name>
</gene>
<reference evidence="8 9" key="1">
    <citation type="journal article" date="2017" name="ISME J.">
        <title>Potential for microbial H2 and metal transformations associated with novel bacteria and archaea in deep terrestrial subsurface sediments.</title>
        <authorList>
            <person name="Hernsdorf A.W."/>
            <person name="Amano Y."/>
            <person name="Miyakawa K."/>
            <person name="Ise K."/>
            <person name="Suzuki Y."/>
            <person name="Anantharaman K."/>
            <person name="Probst A."/>
            <person name="Burstein D."/>
            <person name="Thomas B.C."/>
            <person name="Banfield J.F."/>
        </authorList>
    </citation>
    <scope>NUCLEOTIDE SEQUENCE [LARGE SCALE GENOMIC DNA]</scope>
    <source>
        <strain evidence="8">HGW-Wallbacteria-1</strain>
    </source>
</reference>
<dbReference type="Gene3D" id="3.30.1370.30">
    <property type="match status" value="1"/>
</dbReference>
<dbReference type="GO" id="GO:0006412">
    <property type="term" value="P:translation"/>
    <property type="evidence" value="ECO:0007669"/>
    <property type="project" value="UniProtKB-UniRule"/>
</dbReference>
<comment type="function">
    <text evidence="7">One of the primary rRNA binding proteins, it binds directly to 16S rRNA central domain where it helps coordinate assembly of the platform of the 30S subunit.</text>
</comment>
<dbReference type="FunFam" id="3.30.1370.30:FF:000002">
    <property type="entry name" value="30S ribosomal protein S8"/>
    <property type="match status" value="1"/>
</dbReference>
<dbReference type="GO" id="GO:0005737">
    <property type="term" value="C:cytoplasm"/>
    <property type="evidence" value="ECO:0007669"/>
    <property type="project" value="UniProtKB-ARBA"/>
</dbReference>
<dbReference type="EMBL" id="PGXC01000003">
    <property type="protein sequence ID" value="PKK91421.1"/>
    <property type="molecule type" value="Genomic_DNA"/>
</dbReference>
<evidence type="ECO:0000313" key="8">
    <source>
        <dbReference type="EMBL" id="PKK91421.1"/>
    </source>
</evidence>
<dbReference type="Proteomes" id="UP000233256">
    <property type="component" value="Unassembled WGS sequence"/>
</dbReference>
<comment type="similarity">
    <text evidence="1 7">Belongs to the universal ribosomal protein uS8 family.</text>
</comment>
<evidence type="ECO:0000256" key="7">
    <source>
        <dbReference type="HAMAP-Rule" id="MF_01302"/>
    </source>
</evidence>